<dbReference type="AlphaFoldDB" id="A0A074X2M1"/>
<organism evidence="2 3">
    <name type="scientific">Aureobasidium namibiae CBS 147.97</name>
    <dbReference type="NCBI Taxonomy" id="1043004"/>
    <lineage>
        <taxon>Eukaryota</taxon>
        <taxon>Fungi</taxon>
        <taxon>Dikarya</taxon>
        <taxon>Ascomycota</taxon>
        <taxon>Pezizomycotina</taxon>
        <taxon>Dothideomycetes</taxon>
        <taxon>Dothideomycetidae</taxon>
        <taxon>Dothideales</taxon>
        <taxon>Saccotheciaceae</taxon>
        <taxon>Aureobasidium</taxon>
    </lineage>
</organism>
<name>A0A074X2M1_9PEZI</name>
<evidence type="ECO:0000313" key="3">
    <source>
        <dbReference type="Proteomes" id="UP000027730"/>
    </source>
</evidence>
<feature type="compositionally biased region" description="Basic and acidic residues" evidence="1">
    <location>
        <begin position="36"/>
        <end position="45"/>
    </location>
</feature>
<gene>
    <name evidence="2" type="ORF">M436DRAFT_67806</name>
</gene>
<dbReference type="EMBL" id="KL584725">
    <property type="protein sequence ID" value="KEQ68896.1"/>
    <property type="molecule type" value="Genomic_DNA"/>
</dbReference>
<feature type="region of interest" description="Disordered" evidence="1">
    <location>
        <begin position="1"/>
        <end position="173"/>
    </location>
</feature>
<feature type="region of interest" description="Disordered" evidence="1">
    <location>
        <begin position="482"/>
        <end position="507"/>
    </location>
</feature>
<dbReference type="HOGENOM" id="CLU_506193_0_0_1"/>
<feature type="region of interest" description="Disordered" evidence="1">
    <location>
        <begin position="309"/>
        <end position="338"/>
    </location>
</feature>
<reference evidence="2 3" key="1">
    <citation type="journal article" date="2014" name="BMC Genomics">
        <title>Genome sequencing of four Aureobasidium pullulans varieties: biotechnological potential, stress tolerance, and description of new species.</title>
        <authorList>
            <person name="Gostin Ar C."/>
            <person name="Ohm R.A."/>
            <person name="Kogej T."/>
            <person name="Sonjak S."/>
            <person name="Turk M."/>
            <person name="Zajc J."/>
            <person name="Zalar P."/>
            <person name="Grube M."/>
            <person name="Sun H."/>
            <person name="Han J."/>
            <person name="Sharma A."/>
            <person name="Chiniquy J."/>
            <person name="Ngan C.Y."/>
            <person name="Lipzen A."/>
            <person name="Barry K."/>
            <person name="Grigoriev I.V."/>
            <person name="Gunde-Cimerman N."/>
        </authorList>
    </citation>
    <scope>NUCLEOTIDE SEQUENCE [LARGE SCALE GENOMIC DNA]</scope>
    <source>
        <strain evidence="2 3">CBS 147.97</strain>
    </source>
</reference>
<feature type="compositionally biased region" description="Basic residues" evidence="1">
    <location>
        <begin position="489"/>
        <end position="507"/>
    </location>
</feature>
<dbReference type="InterPro" id="IPR051425">
    <property type="entry name" value="Formin_Homology"/>
</dbReference>
<sequence>MAPPKKSTFGAYASGTDTETEAPATMNPKTSPNKTKNQDWHDKHGPATKLGSSARPSASTKQPESAEAIQNVRATRSSSRQPRAAPPSKEAPPLPTSPARKPHSPSKPTRSPTKPVQSPTKLSSSPVRSRSRPQASASPTKSAAPDKPASPKKAAATEKPKTKTPRARTVSPAKRRLIIADSPPPEHMLDPFPPAPPPMTVTDKPAVLNRYGQKVVAPVDVRQRMRQMINFLSDEGVENLVDFEEKLGRIKTWLDINHPHMDGITPDHEEDPENLCARVRYMIWIHENRIAEGAEQWFTRDQFPDSTSMIKPIKPNKDDQWRLYPDGTTLGRPQDPKNQVMQAQDKEIAAKNRADKAAAAAKAAELAKASPKKPAAAAARLNLPELPHPEVWHRKEAARFPYGETPHMEQVMSRQITADLARGREARDALQGGSFYTLKKVLGGMKKYLYPEQIVPSHDPWKLPEISEEDLMVADQIFNVIHKNETTGGKRRANPSRSRSPAKRART</sequence>
<feature type="compositionally biased region" description="Low complexity" evidence="1">
    <location>
        <begin position="73"/>
        <end position="88"/>
    </location>
</feature>
<evidence type="ECO:0000313" key="2">
    <source>
        <dbReference type="EMBL" id="KEQ68896.1"/>
    </source>
</evidence>
<keyword evidence="3" id="KW-1185">Reference proteome</keyword>
<dbReference type="OrthoDB" id="3940204at2759"/>
<dbReference type="PANTHER" id="PTHR45725">
    <property type="entry name" value="FORMIN HOMOLOGY 2 FAMILY MEMBER"/>
    <property type="match status" value="1"/>
</dbReference>
<dbReference type="STRING" id="1043004.A0A074X2M1"/>
<dbReference type="Proteomes" id="UP000027730">
    <property type="component" value="Unassembled WGS sequence"/>
</dbReference>
<accession>A0A074X2M1</accession>
<dbReference type="GeneID" id="25414296"/>
<dbReference type="RefSeq" id="XP_013423062.1">
    <property type="nucleotide sequence ID" value="XM_013567608.1"/>
</dbReference>
<evidence type="ECO:0000256" key="1">
    <source>
        <dbReference type="SAM" id="MobiDB-lite"/>
    </source>
</evidence>
<protein>
    <submittedName>
        <fullName evidence="2">Uncharacterized protein</fullName>
    </submittedName>
</protein>
<feature type="compositionally biased region" description="Low complexity" evidence="1">
    <location>
        <begin position="106"/>
        <end position="115"/>
    </location>
</feature>
<feature type="compositionally biased region" description="Polar residues" evidence="1">
    <location>
        <begin position="50"/>
        <end position="63"/>
    </location>
</feature>
<feature type="compositionally biased region" description="Low complexity" evidence="1">
    <location>
        <begin position="123"/>
        <end position="154"/>
    </location>
</feature>
<proteinExistence type="predicted"/>